<dbReference type="EMBL" id="JBHRTS010000002">
    <property type="protein sequence ID" value="MFC3193265.1"/>
    <property type="molecule type" value="Genomic_DNA"/>
</dbReference>
<evidence type="ECO:0000313" key="1">
    <source>
        <dbReference type="EMBL" id="MFC3193265.1"/>
    </source>
</evidence>
<comment type="caution">
    <text evidence="1">The sequence shown here is derived from an EMBL/GenBank/DDBJ whole genome shotgun (WGS) entry which is preliminary data.</text>
</comment>
<dbReference type="PANTHER" id="PTHR43737:SF1">
    <property type="entry name" value="DUF1501 DOMAIN-CONTAINING PROTEIN"/>
    <property type="match status" value="1"/>
</dbReference>
<sequence length="401" mass="42504">MKRRDFIKLSGLAAIPLISPRLVFATDGQNGSGQDILVCVFQRGAADGLNLVVPYGDNNYYQQRPNIAIAPPGQTGGAIDLDGFFGLNPNLSALKPVFDAGDLALIHACGSPDPSRSHFEAQDFMEFGTPGVNTTTDGWLNRYLAGAGQTATFQGVGMGHVPLSLQGLQPVVGMNSIAGYDLNTHENTQAALRQSMMDLYDQQQDIDVVTAGILSSVDELKAADPDSITPDNGAVYPSSPFGSDMQQVAQLIKAGLGLQAACVDTGGWDHHNQLETSLSPLSADFANTLAAFYQDLGSQMGQVNVVVMTEFGRRVRENASLGTDHGHGGVMFAMGGAVNGGQVHGQWPGLDDANLYNGDLAITTDYRTVLSELLIKRMGAKDLSIVFPDFSGPHDAGVFQQ</sequence>
<gene>
    <name evidence="1" type="ORF">ACFODZ_03310</name>
</gene>
<dbReference type="RefSeq" id="WP_157892663.1">
    <property type="nucleotide sequence ID" value="NZ_JBHRTS010000002.1"/>
</dbReference>
<dbReference type="InterPro" id="IPR010869">
    <property type="entry name" value="DUF1501"/>
</dbReference>
<name>A0ABV7J522_9GAMM</name>
<organism evidence="1 2">
    <name type="scientific">Marinicella sediminis</name>
    <dbReference type="NCBI Taxonomy" id="1792834"/>
    <lineage>
        <taxon>Bacteria</taxon>
        <taxon>Pseudomonadati</taxon>
        <taxon>Pseudomonadota</taxon>
        <taxon>Gammaproteobacteria</taxon>
        <taxon>Lysobacterales</taxon>
        <taxon>Marinicellaceae</taxon>
        <taxon>Marinicella</taxon>
    </lineage>
</organism>
<reference evidence="2" key="1">
    <citation type="journal article" date="2019" name="Int. J. Syst. Evol. Microbiol.">
        <title>The Global Catalogue of Microorganisms (GCM) 10K type strain sequencing project: providing services to taxonomists for standard genome sequencing and annotation.</title>
        <authorList>
            <consortium name="The Broad Institute Genomics Platform"/>
            <consortium name="The Broad Institute Genome Sequencing Center for Infectious Disease"/>
            <person name="Wu L."/>
            <person name="Ma J."/>
        </authorList>
    </citation>
    <scope>NUCLEOTIDE SEQUENCE [LARGE SCALE GENOMIC DNA]</scope>
    <source>
        <strain evidence="2">KCTC 42953</strain>
    </source>
</reference>
<keyword evidence="2" id="KW-1185">Reference proteome</keyword>
<proteinExistence type="predicted"/>
<dbReference type="PANTHER" id="PTHR43737">
    <property type="entry name" value="BLL7424 PROTEIN"/>
    <property type="match status" value="1"/>
</dbReference>
<dbReference type="Pfam" id="PF07394">
    <property type="entry name" value="DUF1501"/>
    <property type="match status" value="1"/>
</dbReference>
<dbReference type="Proteomes" id="UP001595533">
    <property type="component" value="Unassembled WGS sequence"/>
</dbReference>
<protein>
    <submittedName>
        <fullName evidence="1">DUF1501 domain-containing protein</fullName>
    </submittedName>
</protein>
<evidence type="ECO:0000313" key="2">
    <source>
        <dbReference type="Proteomes" id="UP001595533"/>
    </source>
</evidence>
<accession>A0ABV7J522</accession>